<dbReference type="Proteomes" id="UP000184520">
    <property type="component" value="Unassembled WGS sequence"/>
</dbReference>
<feature type="domain" description="N-acetyltransferase" evidence="3">
    <location>
        <begin position="5"/>
        <end position="198"/>
    </location>
</feature>
<dbReference type="AlphaFoldDB" id="A0A1M5FDT6"/>
<keyword evidence="1 4" id="KW-0808">Transferase</keyword>
<dbReference type="InterPro" id="IPR050832">
    <property type="entry name" value="Bact_Acetyltransf"/>
</dbReference>
<evidence type="ECO:0000313" key="4">
    <source>
        <dbReference type="EMBL" id="SHF89608.1"/>
    </source>
</evidence>
<sequence length="204" mass="22655">MPCHSVVRNARLDDGGVTVPLLFAAGKRLLTEVFGLGDPQVALDYLAFAWQKGGGQYGCDNHWVAETDGEVTGLISCWHSHLPEEFDRVTLQSIVDFYGIDTALDVVLKSQMYMAVIEPPMFLEMGVGHIAVVESARRKGVGAALIKFMEEKARELKKNAVVLNCELDNHGAIQFYQKLGYAEHRVNDSFMQMIRAIPLNRSSL</sequence>
<proteinExistence type="predicted"/>
<dbReference type="PANTHER" id="PTHR43877">
    <property type="entry name" value="AMINOALKYLPHOSPHONATE N-ACETYLTRANSFERASE-RELATED-RELATED"/>
    <property type="match status" value="1"/>
</dbReference>
<evidence type="ECO:0000256" key="2">
    <source>
        <dbReference type="ARBA" id="ARBA00023315"/>
    </source>
</evidence>
<dbReference type="InterPro" id="IPR016181">
    <property type="entry name" value="Acyl_CoA_acyltransferase"/>
</dbReference>
<keyword evidence="2" id="KW-0012">Acyltransferase</keyword>
<dbReference type="SUPFAM" id="SSF55729">
    <property type="entry name" value="Acyl-CoA N-acyltransferases (Nat)"/>
    <property type="match status" value="1"/>
</dbReference>
<evidence type="ECO:0000256" key="1">
    <source>
        <dbReference type="ARBA" id="ARBA00022679"/>
    </source>
</evidence>
<organism evidence="4 5">
    <name type="scientific">Marisediminitalea aggregata</name>
    <dbReference type="NCBI Taxonomy" id="634436"/>
    <lineage>
        <taxon>Bacteria</taxon>
        <taxon>Pseudomonadati</taxon>
        <taxon>Pseudomonadota</taxon>
        <taxon>Gammaproteobacteria</taxon>
        <taxon>Alteromonadales</taxon>
        <taxon>Alteromonadaceae</taxon>
        <taxon>Marisediminitalea</taxon>
    </lineage>
</organism>
<dbReference type="CDD" id="cd04301">
    <property type="entry name" value="NAT_SF"/>
    <property type="match status" value="1"/>
</dbReference>
<dbReference type="PROSITE" id="PS51186">
    <property type="entry name" value="GNAT"/>
    <property type="match status" value="1"/>
</dbReference>
<keyword evidence="5" id="KW-1185">Reference proteome</keyword>
<accession>A0A1M5FDT6</accession>
<dbReference type="EMBL" id="FQWD01000001">
    <property type="protein sequence ID" value="SHF89608.1"/>
    <property type="molecule type" value="Genomic_DNA"/>
</dbReference>
<evidence type="ECO:0000259" key="3">
    <source>
        <dbReference type="PROSITE" id="PS51186"/>
    </source>
</evidence>
<gene>
    <name evidence="4" type="ORF">SAMN05216361_0797</name>
</gene>
<dbReference type="Pfam" id="PF00583">
    <property type="entry name" value="Acetyltransf_1"/>
    <property type="match status" value="1"/>
</dbReference>
<dbReference type="InterPro" id="IPR000182">
    <property type="entry name" value="GNAT_dom"/>
</dbReference>
<dbReference type="GO" id="GO:0016747">
    <property type="term" value="F:acyltransferase activity, transferring groups other than amino-acyl groups"/>
    <property type="evidence" value="ECO:0007669"/>
    <property type="project" value="InterPro"/>
</dbReference>
<dbReference type="PANTHER" id="PTHR43877:SF2">
    <property type="entry name" value="AMINOALKYLPHOSPHONATE N-ACETYLTRANSFERASE-RELATED"/>
    <property type="match status" value="1"/>
</dbReference>
<dbReference type="RefSeq" id="WP_073318067.1">
    <property type="nucleotide sequence ID" value="NZ_FQWD01000001.1"/>
</dbReference>
<reference evidence="5" key="1">
    <citation type="submission" date="2016-11" db="EMBL/GenBank/DDBJ databases">
        <authorList>
            <person name="Varghese N."/>
            <person name="Submissions S."/>
        </authorList>
    </citation>
    <scope>NUCLEOTIDE SEQUENCE [LARGE SCALE GENOMIC DNA]</scope>
    <source>
        <strain evidence="5">CGMCC 1.8995</strain>
    </source>
</reference>
<dbReference type="Gene3D" id="3.40.630.30">
    <property type="match status" value="1"/>
</dbReference>
<name>A0A1M5FDT6_9ALTE</name>
<dbReference type="STRING" id="634436.SAMN05216361_0797"/>
<dbReference type="OrthoDB" id="336415at2"/>
<protein>
    <submittedName>
        <fullName evidence="4">Acetyltransferase (GNAT) family protein</fullName>
    </submittedName>
</protein>
<evidence type="ECO:0000313" key="5">
    <source>
        <dbReference type="Proteomes" id="UP000184520"/>
    </source>
</evidence>